<dbReference type="EMBL" id="CP000479">
    <property type="protein sequence ID" value="ABK66060.1"/>
    <property type="molecule type" value="Genomic_DNA"/>
</dbReference>
<accession>A0A0H2ZW39</accession>
<reference evidence="2 3" key="1">
    <citation type="submission" date="2006-10" db="EMBL/GenBank/DDBJ databases">
        <authorList>
            <person name="Fleischmann R.D."/>
            <person name="Dodson R.J."/>
            <person name="Haft D.H."/>
            <person name="Merkel J.S."/>
            <person name="Nelson W.C."/>
            <person name="Fraser C.M."/>
        </authorList>
    </citation>
    <scope>NUCLEOTIDE SEQUENCE [LARGE SCALE GENOMIC DNA]</scope>
    <source>
        <strain evidence="2 3">104</strain>
    </source>
</reference>
<name>A0A0H2ZW39_MYCA1</name>
<sequence length="53" mass="5730">MFVTPAPPGSAIPSAHRRRGGKNAQNLRDARRRACGVSARCAHTVLVARNYLT</sequence>
<dbReference type="HOGENOM" id="CLU_3063604_0_0_11"/>
<dbReference type="Proteomes" id="UP000001574">
    <property type="component" value="Chromosome"/>
</dbReference>
<feature type="compositionally biased region" description="Pro residues" evidence="1">
    <location>
        <begin position="1"/>
        <end position="10"/>
    </location>
</feature>
<proteinExistence type="predicted"/>
<dbReference type="KEGG" id="mav:MAV_2339"/>
<evidence type="ECO:0000313" key="2">
    <source>
        <dbReference type="EMBL" id="ABK66060.1"/>
    </source>
</evidence>
<evidence type="ECO:0000313" key="3">
    <source>
        <dbReference type="Proteomes" id="UP000001574"/>
    </source>
</evidence>
<protein>
    <submittedName>
        <fullName evidence="2">FtsQ protein</fullName>
    </submittedName>
</protein>
<dbReference type="AlphaFoldDB" id="A0A0H2ZW39"/>
<gene>
    <name evidence="2" type="ordered locus">MAV_2339</name>
</gene>
<organism evidence="2 3">
    <name type="scientific">Mycobacterium avium (strain 104)</name>
    <dbReference type="NCBI Taxonomy" id="243243"/>
    <lineage>
        <taxon>Bacteria</taxon>
        <taxon>Bacillati</taxon>
        <taxon>Actinomycetota</taxon>
        <taxon>Actinomycetes</taxon>
        <taxon>Mycobacteriales</taxon>
        <taxon>Mycobacteriaceae</taxon>
        <taxon>Mycobacterium</taxon>
        <taxon>Mycobacterium avium complex (MAC)</taxon>
    </lineage>
</organism>
<evidence type="ECO:0000256" key="1">
    <source>
        <dbReference type="SAM" id="MobiDB-lite"/>
    </source>
</evidence>
<feature type="region of interest" description="Disordered" evidence="1">
    <location>
        <begin position="1"/>
        <end position="29"/>
    </location>
</feature>